<dbReference type="KEGG" id="dsf:UWK_00708"/>
<name>M1PLD5_DESSD</name>
<reference evidence="2" key="1">
    <citation type="journal article" date="2013" name="Stand. Genomic Sci.">
        <title>Complete genome sequence of Desulfocapsa sulfexigens, a marine deltaproteobacterium specialized in disproportionating inorganic sulfur compounds.</title>
        <authorList>
            <person name="Finster K.W."/>
            <person name="Kjeldsen K.U."/>
            <person name="Kube M."/>
            <person name="Reinhardt R."/>
            <person name="Mussmann M."/>
            <person name="Amann R."/>
            <person name="Schreiber L."/>
        </authorList>
    </citation>
    <scope>NUCLEOTIDE SEQUENCE [LARGE SCALE GENOMIC DNA]</scope>
    <source>
        <strain evidence="2">DSM 10523 / SB164P1</strain>
    </source>
</reference>
<gene>
    <name evidence="1" type="ordered locus">UWK_00708</name>
</gene>
<sequence length="48" mass="5472">MDGLGIYALDNKAVAAFLVNEAELTVRGLNVFYGGWDYETLFDSRHRY</sequence>
<dbReference type="HOGENOM" id="CLU_3152103_0_0_7"/>
<proteinExistence type="predicted"/>
<dbReference type="EMBL" id="CP003985">
    <property type="protein sequence ID" value="AGF77286.1"/>
    <property type="molecule type" value="Genomic_DNA"/>
</dbReference>
<organism evidence="1 2">
    <name type="scientific">Desulfocapsa sulfexigens (strain DSM 10523 / SB164P1)</name>
    <dbReference type="NCBI Taxonomy" id="1167006"/>
    <lineage>
        <taxon>Bacteria</taxon>
        <taxon>Pseudomonadati</taxon>
        <taxon>Thermodesulfobacteriota</taxon>
        <taxon>Desulfobulbia</taxon>
        <taxon>Desulfobulbales</taxon>
        <taxon>Desulfocapsaceae</taxon>
        <taxon>Desulfocapsa</taxon>
    </lineage>
</organism>
<accession>M1PLD5</accession>
<evidence type="ECO:0000313" key="1">
    <source>
        <dbReference type="EMBL" id="AGF77286.1"/>
    </source>
</evidence>
<evidence type="ECO:0000313" key="2">
    <source>
        <dbReference type="Proteomes" id="UP000011721"/>
    </source>
</evidence>
<protein>
    <submittedName>
        <fullName evidence="1">Uncharacterized protein</fullName>
    </submittedName>
</protein>
<keyword evidence="2" id="KW-1185">Reference proteome</keyword>
<dbReference type="AlphaFoldDB" id="M1PLD5"/>
<dbReference type="Proteomes" id="UP000011721">
    <property type="component" value="Chromosome"/>
</dbReference>
<dbReference type="eggNOG" id="COG3668">
    <property type="taxonomic scope" value="Bacteria"/>
</dbReference>